<evidence type="ECO:0000256" key="8">
    <source>
        <dbReference type="PROSITE-ProRule" id="PRU00047"/>
    </source>
</evidence>
<dbReference type="Pfam" id="PF13086">
    <property type="entry name" value="AAA_11"/>
    <property type="match status" value="1"/>
</dbReference>
<feature type="region of interest" description="Disordered" evidence="9">
    <location>
        <begin position="237"/>
        <end position="260"/>
    </location>
</feature>
<dbReference type="InterPro" id="IPR012337">
    <property type="entry name" value="RNaseH-like_sf"/>
</dbReference>
<keyword evidence="8" id="KW-0862">Zinc</keyword>
<feature type="compositionally biased region" description="Polar residues" evidence="9">
    <location>
        <begin position="1191"/>
        <end position="1215"/>
    </location>
</feature>
<dbReference type="GO" id="GO:0004386">
    <property type="term" value="F:helicase activity"/>
    <property type="evidence" value="ECO:0007669"/>
    <property type="project" value="InterPro"/>
</dbReference>
<evidence type="ECO:0000256" key="3">
    <source>
        <dbReference type="ARBA" id="ARBA00022695"/>
    </source>
</evidence>
<evidence type="ECO:0000256" key="2">
    <source>
        <dbReference type="ARBA" id="ARBA00022679"/>
    </source>
</evidence>
<dbReference type="SUPFAM" id="SSF51283">
    <property type="entry name" value="dUTPase-like"/>
    <property type="match status" value="1"/>
</dbReference>
<dbReference type="SUPFAM" id="SSF52540">
    <property type="entry name" value="P-loop containing nucleoside triphosphate hydrolases"/>
    <property type="match status" value="1"/>
</dbReference>
<dbReference type="PROSITE" id="PS00141">
    <property type="entry name" value="ASP_PROTEASE"/>
    <property type="match status" value="1"/>
</dbReference>
<dbReference type="InterPro" id="IPR041588">
    <property type="entry name" value="Integrase_H2C2"/>
</dbReference>
<dbReference type="Pfam" id="PF13087">
    <property type="entry name" value="AAA_12"/>
    <property type="match status" value="2"/>
</dbReference>
<dbReference type="SUPFAM" id="SSF53098">
    <property type="entry name" value="Ribonuclease H-like"/>
    <property type="match status" value="1"/>
</dbReference>
<dbReference type="PROSITE" id="PS50994">
    <property type="entry name" value="INTEGRASE"/>
    <property type="match status" value="1"/>
</dbReference>
<dbReference type="Gene3D" id="3.40.50.300">
    <property type="entry name" value="P-loop containing nucleotide triphosphate hydrolases"/>
    <property type="match status" value="3"/>
</dbReference>
<dbReference type="GO" id="GO:0004190">
    <property type="term" value="F:aspartic-type endopeptidase activity"/>
    <property type="evidence" value="ECO:0007669"/>
    <property type="project" value="InterPro"/>
</dbReference>
<dbReference type="Gene3D" id="3.30.420.10">
    <property type="entry name" value="Ribonuclease H-like superfamily/Ribonuclease H"/>
    <property type="match status" value="1"/>
</dbReference>
<dbReference type="InterPro" id="IPR050951">
    <property type="entry name" value="Retrovirus_Pol_polyprotein"/>
</dbReference>
<evidence type="ECO:0000256" key="6">
    <source>
        <dbReference type="ARBA" id="ARBA00022801"/>
    </source>
</evidence>
<dbReference type="EMBL" id="KN551154">
    <property type="protein sequence ID" value="KHJ92750.1"/>
    <property type="molecule type" value="Genomic_DNA"/>
</dbReference>
<dbReference type="InterPro" id="IPR041677">
    <property type="entry name" value="DNA2/NAM7_AAA_11"/>
</dbReference>
<name>A0A0B1TBN1_OESDE</name>
<dbReference type="GO" id="GO:0006508">
    <property type="term" value="P:proteolysis"/>
    <property type="evidence" value="ECO:0007669"/>
    <property type="project" value="InterPro"/>
</dbReference>
<keyword evidence="4" id="KW-0540">Nuclease</keyword>
<feature type="compositionally biased region" description="Polar residues" evidence="9">
    <location>
        <begin position="237"/>
        <end position="254"/>
    </location>
</feature>
<dbReference type="Proteomes" id="UP000053660">
    <property type="component" value="Unassembled WGS sequence"/>
</dbReference>
<dbReference type="EC" id="2.7.7.49" evidence="1"/>
<keyword evidence="2" id="KW-0808">Transferase</keyword>
<dbReference type="InterPro" id="IPR036397">
    <property type="entry name" value="RNaseH_sf"/>
</dbReference>
<feature type="domain" description="Integrase catalytic" evidence="11">
    <location>
        <begin position="976"/>
        <end position="1147"/>
    </location>
</feature>
<evidence type="ECO:0000256" key="9">
    <source>
        <dbReference type="SAM" id="MobiDB-lite"/>
    </source>
</evidence>
<dbReference type="InterPro" id="IPR021109">
    <property type="entry name" value="Peptidase_aspartic_dom_sf"/>
</dbReference>
<dbReference type="GO" id="GO:0008270">
    <property type="term" value="F:zinc ion binding"/>
    <property type="evidence" value="ECO:0007669"/>
    <property type="project" value="UniProtKB-KW"/>
</dbReference>
<sequence length="2345" mass="262214">MPLPDGESLPVVFSGLTLGQLAPKNIGTFSGLANQDFESWLRKFEDVVRMVNPPLPEQLKTNTLVGFLEGEARDLVEEMQDADKNSYDRLKPALRFHVKAANPANFDEAVVKAITYESLLADVANSLSILPGVQPAVPAVNVISSAQNPTRYEGRNDQQRDNFRNRQVRNYSNNFNRRVWERAPNSNVVCYRCGKSGHIQTFCRFSLPPANLRPPRQQFPVRNNFRSGRINQNSQQQFGYGRSVAQQPTVPQQRNDGRNPSRVLALEQTSATEDPNPEELSIIQQKDAHIAALIDRNNALADIAFATRNPKPQNDGEESSSYQSTQINCTKILPNWSATAQPLKIKVFRPNTIRYKSVANVCRIITQTIIYSVNFFGARSQKILSQEQTVSTGVCRHMATVYAYHGSSTIESSIGPLEGCQYKDGACTTKSGSAIIWEPETQESCRYVLVSPMKGVLIDKFAHNDSVIKFYPVTGVYEIIPSSKVTVIQHSTNRPQAIVKPALTLFHNLVITNISEFVPGQQFTELWSAIEALIDTGSSITLAAQDLCAALGIFQLDHPQTSSAMGMAGILVPMAGSKEVIMQIGNIELHPTIHFTKGPCVPNMNSDYEVIIGHDILAQLPPMTIDYKAQKVCFGAMVLHLGTLSNSNNSGEPPPYPVRVKDTTVLQPNAECFVSCTVPIAPPKDLVLVSQCSKIANKDLIVAPALISSNSPVVLVSNPTSQPVTLYAGMRLADASEVVQEGETLAESGDTFSPPAISCVSELTSNDPTYKINLTNSDLTESERKQLVQLLDSFADVFSRHQYDIGSCTAGKVHIYTTNDPPSRIRPYRVPMKYREELQKHVNMLLKCGVMKESHTPWVHNLVVVRKKDNSLRVCLDMPSEMANKTIIRPNGCLYYHFERNGTKDLLLLVPDSLRQLLFDAYHSSALSGGHMGWKKTLAKILRKYYWPTIYGDIHRWCESCLTCQMRRKPKPEFRERLIPVHSEAVFAKVGLDLCGPLRPTERGNKYILNIVCWFTRYVISMPLPDARANTIAHALFTECVLKYGTMSELISDQASSFTSHFYQEFCNLLHIQQKFATPYHSMGNGATERTFSTFQMMLSKFINTKQEDWDLFIPCVTFCYNTTINEATDLMSQSDSAALSILNQGVASTEEPSEKQPDQPVETDLEVSSGVVEVKMDEETDEHAAEVAPTATSDSPTPQVPANTPETTTDQVQPVTFPKGPARQTSLNVCGSSSEGEEPQSDRSSRSGSKAHSGKGALEKPTTSRGSVRRKITRSFYEQTRSYSRSPSDSESDMEAEVPVKKAKPSDEVETALASLVEQATLIQSVPPQKVPPSKAILYKPQDEEWKQKEKKSSHREMESFKTHPYRRDLRSKRAPVISPYYNTNLDAAEFEEMPTSGYAGIIEGIFPEPNEGVPKSLRSKITILDAVGPHAIEDFRARHSYDYMFDKNGRKTRLRTMALADPATDEEKNTYMHGLEFDQGIAPVLYRVKTLFGTGAKLEAVHFEVFLPDRYDLAIITIDQYAINVKTEKRGLDITKIIVGDLVWVYSLAVTTKFATTEHRKPTTIAAAYRLREATVWRVERFALIYRELRPTLGFVTRIVSQQDGTFELYMQGHRGLVTVNRNRLEDPNSFELIKPNSFIVAPFRPRQLNYVVFACSVRDQMSMLATLIDIQMPYIPGPSPAPFNIRVNSVEHQQLVNSKLTRFDLFSTSPTEVLAFLEPLYSTSCGVIAASVRAATDSAAHATAWRSPNINSFPILVTFTIPIQRKTGWAVGSTIRGSYESDFMDGQIVNVKREKYESYLEVTAKLETDSGVRFRSCILNARYDNILVRTFLYTIEERANPVLTMLEKCVISDILHPNSLGWMSARALLAGDIQLEGIDNPDQESITVSVDGTDVTLNQHQVNAVNQFNKEYPILIVDSAYGAGKSLCTAVMAMEAVRKDETILVAAVQNTALDVIGLKIAQLQNKDIRPIRYVNDTIGADPDITSPFALQTLMETFHETHGHLLTKYWYAKFRKFSESRREMREFYFTGTQRHVVTREHRRLLLLEQDASEDVKVLVARFLKFYNPNVYLCTISASLNLTSKKGLWRRLGNKWKRVLVDEASMVPESAIIAMLARFQNAKFTLVGDSKQLPPYVGVNHVPLAVEISSTSILDVAQKHGRVPVCMVSTVYRPHEEMMKLNSELFYDGQLICGTPREMRMGLLSRLRMPNSSLPVALVDVCGHSIQSVTGSHSNEVEARAVLVLTTNVTVGTVDSAQGSERSVVILCTTRTHVERTSKPTFFSDPRRLNVALSRAKDGMFILGLKSYLQKVETWSAIVEWCEQHGAATTLDYFDALMRPRFHY</sequence>
<dbReference type="Gene3D" id="1.10.340.70">
    <property type="match status" value="1"/>
</dbReference>
<dbReference type="CDD" id="cd18808">
    <property type="entry name" value="SF1_C_Upf1"/>
    <property type="match status" value="1"/>
</dbReference>
<evidence type="ECO:0000256" key="1">
    <source>
        <dbReference type="ARBA" id="ARBA00012493"/>
    </source>
</evidence>
<reference evidence="12 13" key="1">
    <citation type="submission" date="2014-03" db="EMBL/GenBank/DDBJ databases">
        <title>Draft genome of the hookworm Oesophagostomum dentatum.</title>
        <authorList>
            <person name="Mitreva M."/>
        </authorList>
    </citation>
    <scope>NUCLEOTIDE SEQUENCE [LARGE SCALE GENOMIC DNA]</scope>
    <source>
        <strain evidence="12 13">OD-Hann</strain>
    </source>
</reference>
<organism evidence="12 13">
    <name type="scientific">Oesophagostomum dentatum</name>
    <name type="common">Nodular worm</name>
    <dbReference type="NCBI Taxonomy" id="61180"/>
    <lineage>
        <taxon>Eukaryota</taxon>
        <taxon>Metazoa</taxon>
        <taxon>Ecdysozoa</taxon>
        <taxon>Nematoda</taxon>
        <taxon>Chromadorea</taxon>
        <taxon>Rhabditida</taxon>
        <taxon>Rhabditina</taxon>
        <taxon>Rhabditomorpha</taxon>
        <taxon>Strongyloidea</taxon>
        <taxon>Strongylidae</taxon>
        <taxon>Oesophagostomum</taxon>
    </lineage>
</organism>
<keyword evidence="8" id="KW-0863">Zinc-finger</keyword>
<feature type="region of interest" description="Disordered" evidence="9">
    <location>
        <begin position="1179"/>
        <end position="1308"/>
    </location>
</feature>
<dbReference type="FunFam" id="1.10.340.70:FF:000001">
    <property type="entry name" value="Retrovirus-related Pol polyprotein from transposon gypsy-like Protein"/>
    <property type="match status" value="1"/>
</dbReference>
<keyword evidence="7" id="KW-0695">RNA-directed DNA polymerase</keyword>
<feature type="compositionally biased region" description="Basic and acidic residues" evidence="9">
    <location>
        <begin position="1299"/>
        <end position="1308"/>
    </location>
</feature>
<feature type="region of interest" description="Disordered" evidence="9">
    <location>
        <begin position="1344"/>
        <end position="1364"/>
    </location>
</feature>
<evidence type="ECO:0000313" key="12">
    <source>
        <dbReference type="EMBL" id="KHJ92750.1"/>
    </source>
</evidence>
<keyword evidence="6" id="KW-0378">Hydrolase</keyword>
<feature type="compositionally biased region" description="Polar residues" evidence="9">
    <location>
        <begin position="1224"/>
        <end position="1235"/>
    </location>
</feature>
<evidence type="ECO:0000256" key="7">
    <source>
        <dbReference type="ARBA" id="ARBA00022918"/>
    </source>
</evidence>
<dbReference type="Pfam" id="PF00665">
    <property type="entry name" value="rve"/>
    <property type="match status" value="1"/>
</dbReference>
<dbReference type="InterPro" id="IPR001584">
    <property type="entry name" value="Integrase_cat-core"/>
</dbReference>
<keyword evidence="5" id="KW-0255">Endonuclease</keyword>
<dbReference type="InterPro" id="IPR047187">
    <property type="entry name" value="SF1_C_Upf1"/>
</dbReference>
<dbReference type="SUPFAM" id="SSF50630">
    <property type="entry name" value="Acid proteases"/>
    <property type="match status" value="1"/>
</dbReference>
<accession>A0A0B1TBN1</accession>
<keyword evidence="13" id="KW-1185">Reference proteome</keyword>
<evidence type="ECO:0000259" key="11">
    <source>
        <dbReference type="PROSITE" id="PS50994"/>
    </source>
</evidence>
<proteinExistence type="predicted"/>
<dbReference type="GO" id="GO:0015074">
    <property type="term" value="P:DNA integration"/>
    <property type="evidence" value="ECO:0007669"/>
    <property type="project" value="InterPro"/>
</dbReference>
<dbReference type="GO" id="GO:0004519">
    <property type="term" value="F:endonuclease activity"/>
    <property type="evidence" value="ECO:0007669"/>
    <property type="project" value="UniProtKB-KW"/>
</dbReference>
<evidence type="ECO:0000256" key="4">
    <source>
        <dbReference type="ARBA" id="ARBA00022722"/>
    </source>
</evidence>
<dbReference type="InterPro" id="IPR001878">
    <property type="entry name" value="Znf_CCHC"/>
</dbReference>
<feature type="domain" description="CCHC-type" evidence="10">
    <location>
        <begin position="190"/>
        <end position="204"/>
    </location>
</feature>
<gene>
    <name evidence="12" type="ORF">OESDEN_07357</name>
</gene>
<dbReference type="SUPFAM" id="SSF56672">
    <property type="entry name" value="DNA/RNA polymerases"/>
    <property type="match status" value="1"/>
</dbReference>
<dbReference type="GO" id="GO:0042575">
    <property type="term" value="C:DNA polymerase complex"/>
    <property type="evidence" value="ECO:0007669"/>
    <property type="project" value="UniProtKB-ARBA"/>
</dbReference>
<evidence type="ECO:0000256" key="5">
    <source>
        <dbReference type="ARBA" id="ARBA00022759"/>
    </source>
</evidence>
<dbReference type="OrthoDB" id="5819653at2759"/>
<dbReference type="Gene3D" id="2.40.70.10">
    <property type="entry name" value="Acid Proteases"/>
    <property type="match status" value="1"/>
</dbReference>
<dbReference type="Pfam" id="PF17921">
    <property type="entry name" value="Integrase_H2C2"/>
    <property type="match status" value="1"/>
</dbReference>
<dbReference type="PROSITE" id="PS50158">
    <property type="entry name" value="ZF_CCHC"/>
    <property type="match status" value="1"/>
</dbReference>
<dbReference type="InterPro" id="IPR043502">
    <property type="entry name" value="DNA/RNA_pol_sf"/>
</dbReference>
<dbReference type="GO" id="GO:0003676">
    <property type="term" value="F:nucleic acid binding"/>
    <property type="evidence" value="ECO:0007669"/>
    <property type="project" value="InterPro"/>
</dbReference>
<feature type="region of interest" description="Disordered" evidence="9">
    <location>
        <begin position="1146"/>
        <end position="1167"/>
    </location>
</feature>
<dbReference type="InterPro" id="IPR036157">
    <property type="entry name" value="dUTPase-like_sf"/>
</dbReference>
<dbReference type="GO" id="GO:0003964">
    <property type="term" value="F:RNA-directed DNA polymerase activity"/>
    <property type="evidence" value="ECO:0007669"/>
    <property type="project" value="UniProtKB-KW"/>
</dbReference>
<dbReference type="InterPro" id="IPR041679">
    <property type="entry name" value="DNA2/NAM7-like_C"/>
</dbReference>
<keyword evidence="3" id="KW-0548">Nucleotidyltransferase</keyword>
<dbReference type="InterPro" id="IPR001969">
    <property type="entry name" value="Aspartic_peptidase_AS"/>
</dbReference>
<evidence type="ECO:0000259" key="10">
    <source>
        <dbReference type="PROSITE" id="PS50158"/>
    </source>
</evidence>
<keyword evidence="8" id="KW-0479">Metal-binding</keyword>
<dbReference type="PANTHER" id="PTHR37984">
    <property type="entry name" value="PROTEIN CBG26694"/>
    <property type="match status" value="1"/>
</dbReference>
<protein>
    <recommendedName>
        <fullName evidence="1">RNA-directed DNA polymerase</fullName>
        <ecNumber evidence="1">2.7.7.49</ecNumber>
    </recommendedName>
</protein>
<dbReference type="PANTHER" id="PTHR37984:SF15">
    <property type="entry name" value="INTEGRASE CATALYTIC DOMAIN-CONTAINING PROTEIN"/>
    <property type="match status" value="1"/>
</dbReference>
<evidence type="ECO:0000313" key="13">
    <source>
        <dbReference type="Proteomes" id="UP000053660"/>
    </source>
</evidence>
<dbReference type="InterPro" id="IPR027417">
    <property type="entry name" value="P-loop_NTPase"/>
</dbReference>